<sequence length="89" mass="10462">MKPPEYLDGAKVLLWDWSDSQLFGYVDYTHGAIASEIFGLAICPKKIYRFSCNKDWEVEQDSDYDTIEDAIKSSPNQYKNILIKWKEYK</sequence>
<gene>
    <name evidence="1" type="ORF">LEP1GSC029_2753</name>
</gene>
<reference evidence="1 2" key="1">
    <citation type="submission" date="2013-02" db="EMBL/GenBank/DDBJ databases">
        <authorList>
            <person name="Harkins D.M."/>
            <person name="Durkin A.S."/>
            <person name="Brinkac L.M."/>
            <person name="Haft D.H."/>
            <person name="Selengut J.D."/>
            <person name="Sanka R."/>
            <person name="DePew J."/>
            <person name="Purushe J."/>
            <person name="Whelen A.C."/>
            <person name="Vinetz J.M."/>
            <person name="Sutton G.G."/>
            <person name="Nierman W.C."/>
            <person name="Fouts D.E."/>
        </authorList>
    </citation>
    <scope>NUCLEOTIDE SEQUENCE [LARGE SCALE GENOMIC DNA]</scope>
    <source>
        <strain evidence="1 2">2002000626</strain>
    </source>
</reference>
<accession>A0A829D4X1</accession>
<dbReference type="AlphaFoldDB" id="A0A829D4X1"/>
<dbReference type="EMBL" id="AFJL02000168">
    <property type="protein sequence ID" value="EMY03768.1"/>
    <property type="molecule type" value="Genomic_DNA"/>
</dbReference>
<comment type="caution">
    <text evidence="1">The sequence shown here is derived from an EMBL/GenBank/DDBJ whole genome shotgun (WGS) entry which is preliminary data.</text>
</comment>
<name>A0A829D4X1_LEPIR</name>
<organism evidence="1 2">
    <name type="scientific">Leptospira interrogans str. 2002000626</name>
    <dbReference type="NCBI Taxonomy" id="996803"/>
    <lineage>
        <taxon>Bacteria</taxon>
        <taxon>Pseudomonadati</taxon>
        <taxon>Spirochaetota</taxon>
        <taxon>Spirochaetia</taxon>
        <taxon>Leptospirales</taxon>
        <taxon>Leptospiraceae</taxon>
        <taxon>Leptospira</taxon>
    </lineage>
</organism>
<evidence type="ECO:0000313" key="1">
    <source>
        <dbReference type="EMBL" id="EMY03768.1"/>
    </source>
</evidence>
<proteinExistence type="predicted"/>
<evidence type="ECO:0000313" key="2">
    <source>
        <dbReference type="Proteomes" id="UP000012329"/>
    </source>
</evidence>
<dbReference type="Proteomes" id="UP000012329">
    <property type="component" value="Unassembled WGS sequence"/>
</dbReference>
<protein>
    <submittedName>
        <fullName evidence="1">Uncharacterized protein</fullName>
    </submittedName>
</protein>